<feature type="binding site" evidence="1">
    <location>
        <position position="378"/>
    </location>
    <ligand>
        <name>a divalent metal cation</name>
        <dbReference type="ChEBI" id="CHEBI:60240"/>
    </ligand>
</feature>
<dbReference type="HAMAP" id="MF_02243">
    <property type="entry name" value="UxaE"/>
    <property type="match status" value="1"/>
</dbReference>
<protein>
    <recommendedName>
        <fullName evidence="1">Tagaturonate/fructuronate epimerase</fullName>
        <shortName evidence="1">D-TagA/D-FruA epimerase</shortName>
        <ecNumber evidence="1">5.1.2.7</ecNumber>
    </recommendedName>
</protein>
<dbReference type="GO" id="GO:0046872">
    <property type="term" value="F:metal ion binding"/>
    <property type="evidence" value="ECO:0007669"/>
    <property type="project" value="UniProtKB-UniRule"/>
</dbReference>
<comment type="catalytic activity">
    <reaction evidence="1">
        <text>keto-D-tagaturonate = keto-D-fructuronate</text>
        <dbReference type="Rhea" id="RHEA:51656"/>
        <dbReference type="ChEBI" id="CHEBI:17886"/>
        <dbReference type="ChEBI" id="CHEBI:59881"/>
        <dbReference type="EC" id="5.1.2.7"/>
    </reaction>
</comment>
<dbReference type="AlphaFoldDB" id="A0A9D5JV58"/>
<keyword evidence="1" id="KW-0479">Metal-binding</keyword>
<evidence type="ECO:0000313" key="3">
    <source>
        <dbReference type="Proteomes" id="UP000649604"/>
    </source>
</evidence>
<gene>
    <name evidence="1" type="primary">uxaE</name>
    <name evidence="2" type="ORF">GF339_09750</name>
</gene>
<dbReference type="GO" id="GO:0016856">
    <property type="term" value="F:racemase and epimerase activity, acting on hydroxy acids and derivatives"/>
    <property type="evidence" value="ECO:0007669"/>
    <property type="project" value="UniProtKB-UniRule"/>
</dbReference>
<sequence>MLHMTWGNTMTYQDLVQHIVDQNWFSSDLTQKRSFDGAIEQGVYLSSLRKKGNALFFTYRDDARKAKAVVMVSTSADEFPHFPGTPQQTGEYFVAQSDLTHALGEFLRKEFPFTAPISLKGKDATIGTGDRLGLANPAHIRAVRDYDIFPVLAQQSIRELNFTKRDYNEVLDAATFAVFQEGYEDGFGFDGDHLKQLDDIRMALECGATMITLDLSEVMNAKAANWAADQLLKAYRQIPDAELQRLEATYLNQPFTLQDGTTLSFDATELHRCCVMYLEAIQFAKEVYDLMVEKRGEGNFDFEMSIDETEAPTVPQHHLFIIKELIHNGIVVESLAPRFIGEFQKAIDYIGELDEFEQQFKIHCQIAKTYGNYKVSVHSGSDKFSAYPIIGKWTQGRLHVKTAGTSWLEAVRVIALKEPAMYREIHQLALESYPEALKFYHITADFSKIKPLDSVSDAELPHYLDQVESRQLIHIIYGFVMQNSLLRQRFYDALFTHEALHYQIVGDHIEKHVTLLGRPKKA</sequence>
<feature type="binding site" evidence="1">
    <location>
        <position position="193"/>
    </location>
    <ligand>
        <name>a divalent metal cation</name>
        <dbReference type="ChEBI" id="CHEBI:60240"/>
    </ligand>
</feature>
<accession>A0A9D5JV58</accession>
<feature type="binding site" evidence="1">
    <location>
        <position position="345"/>
    </location>
    <ligand>
        <name>a divalent metal cation</name>
        <dbReference type="ChEBI" id="CHEBI:60240"/>
    </ligand>
</feature>
<dbReference type="Proteomes" id="UP000649604">
    <property type="component" value="Unassembled WGS sequence"/>
</dbReference>
<reference evidence="2" key="1">
    <citation type="submission" date="2019-11" db="EMBL/GenBank/DDBJ databases">
        <title>Microbial mats filling the niche in hypersaline microbial mats.</title>
        <authorList>
            <person name="Wong H.L."/>
            <person name="Macleod F.I."/>
            <person name="White R.A. III"/>
            <person name="Burns B.P."/>
        </authorList>
    </citation>
    <scope>NUCLEOTIDE SEQUENCE</scope>
    <source>
        <strain evidence="2">Rbin_158</strain>
    </source>
</reference>
<feature type="active site" description="Proton donor" evidence="1">
    <location>
        <position position="303"/>
    </location>
</feature>
<dbReference type="InterPro" id="IPR032586">
    <property type="entry name" value="UxaE"/>
</dbReference>
<keyword evidence="1" id="KW-0413">Isomerase</keyword>
<dbReference type="Pfam" id="PF16257">
    <property type="entry name" value="UxaE"/>
    <property type="match status" value="1"/>
</dbReference>
<organism evidence="2 3">
    <name type="scientific">candidate division KSB3 bacterium</name>
    <dbReference type="NCBI Taxonomy" id="2044937"/>
    <lineage>
        <taxon>Bacteria</taxon>
        <taxon>candidate division KSB3</taxon>
    </lineage>
</organism>
<name>A0A9D5JV58_9BACT</name>
<dbReference type="EC" id="5.1.2.7" evidence="1"/>
<dbReference type="EMBL" id="WJJP01000309">
    <property type="protein sequence ID" value="MBD3324857.1"/>
    <property type="molecule type" value="Genomic_DNA"/>
</dbReference>
<comment type="function">
    <text evidence="1">Catalyzes the epimerization of D-tagaturonate (D-TagA) to D-fructuronate (D-FruA).</text>
</comment>
<feature type="active site" description="Proton acceptor" evidence="1">
    <location>
        <position position="192"/>
    </location>
</feature>
<evidence type="ECO:0000313" key="2">
    <source>
        <dbReference type="EMBL" id="MBD3324857.1"/>
    </source>
</evidence>
<comment type="cofactor">
    <cofactor evidence="1">
        <name>a divalent metal cation</name>
        <dbReference type="ChEBI" id="CHEBI:60240"/>
    </cofactor>
</comment>
<proteinExistence type="inferred from homology"/>
<comment type="similarity">
    <text evidence="1">Belongs to the UxaE family.</text>
</comment>
<comment type="caution">
    <text evidence="2">The sequence shown here is derived from an EMBL/GenBank/DDBJ whole genome shotgun (WGS) entry which is preliminary data.</text>
</comment>
<evidence type="ECO:0000256" key="1">
    <source>
        <dbReference type="HAMAP-Rule" id="MF_02243"/>
    </source>
</evidence>